<gene>
    <name evidence="1" type="ORF">ACFR9U_06210</name>
</gene>
<dbReference type="Proteomes" id="UP001597119">
    <property type="component" value="Unassembled WGS sequence"/>
</dbReference>
<name>A0ABD6CAZ0_9EURY</name>
<reference evidence="1 2" key="1">
    <citation type="journal article" date="2019" name="Int. J. Syst. Evol. Microbiol.">
        <title>The Global Catalogue of Microorganisms (GCM) 10K type strain sequencing project: providing services to taxonomists for standard genome sequencing and annotation.</title>
        <authorList>
            <consortium name="The Broad Institute Genomics Platform"/>
            <consortium name="The Broad Institute Genome Sequencing Center for Infectious Disease"/>
            <person name="Wu L."/>
            <person name="Ma J."/>
        </authorList>
    </citation>
    <scope>NUCLEOTIDE SEQUENCE [LARGE SCALE GENOMIC DNA]</scope>
    <source>
        <strain evidence="1 2">CGMCC 1.12125</strain>
    </source>
</reference>
<sequence>MDFDDGSMEENHREITGYSAVIRNGAFEADTLHRIVDPEAGVVCYHVSGRDSLCCLPISQTNLSADEFPAE</sequence>
<keyword evidence="2" id="KW-1185">Reference proteome</keyword>
<proteinExistence type="predicted"/>
<evidence type="ECO:0000313" key="2">
    <source>
        <dbReference type="Proteomes" id="UP001597119"/>
    </source>
</evidence>
<comment type="caution">
    <text evidence="1">The sequence shown here is derived from an EMBL/GenBank/DDBJ whole genome shotgun (WGS) entry which is preliminary data.</text>
</comment>
<protein>
    <submittedName>
        <fullName evidence="1">Uncharacterized protein</fullName>
    </submittedName>
</protein>
<evidence type="ECO:0000313" key="1">
    <source>
        <dbReference type="EMBL" id="MFD1586568.1"/>
    </source>
</evidence>
<dbReference type="EMBL" id="JBHUDJ010000002">
    <property type="protein sequence ID" value="MFD1586568.1"/>
    <property type="molecule type" value="Genomic_DNA"/>
</dbReference>
<organism evidence="1 2">
    <name type="scientific">Halorientalis brevis</name>
    <dbReference type="NCBI Taxonomy" id="1126241"/>
    <lineage>
        <taxon>Archaea</taxon>
        <taxon>Methanobacteriati</taxon>
        <taxon>Methanobacteriota</taxon>
        <taxon>Stenosarchaea group</taxon>
        <taxon>Halobacteria</taxon>
        <taxon>Halobacteriales</taxon>
        <taxon>Haloarculaceae</taxon>
        <taxon>Halorientalis</taxon>
    </lineage>
</organism>
<accession>A0ABD6CAZ0</accession>
<dbReference type="AlphaFoldDB" id="A0ABD6CAZ0"/>
<dbReference type="RefSeq" id="WP_247379442.1">
    <property type="nucleotide sequence ID" value="NZ_JALLGV010000007.1"/>
</dbReference>